<sequence length="628" mass="70051">MFVVHSVAVRVWESSSWRCGRSSGGGGAVAPCSRPPSGIRGARCGRRRWGWMARYGRNEWRREGVAWPTVRVVRWRGEAGTVTTARQRPVPLVEAVAEWCREPGAKAVTAGGMAAATVGVWMSLLWWLWRWRRRRRLKHQQQQQQQRQAALEVLDTEATKRQLRLRAIERAAMMARASAVGETSQDDRGEEQVEVGDVAVAASPIADEEQARSSCSRSSSSPHSKPAYPQMPWWRWALGGWARRPRDPPSRVAHNDARSAPSSDASSSSSTLRSPLYHMLAAEAHATLLSMRSISLNEGGPREEHTNGSWRHDLALAPLKPLQYVHGRMQEIHNEQGAGDAEQLTGALVAVARECVQTLMERCARFLALQDRRRALTEVMLLLRWYRLWLMPALDDILGGDAVQLDQARRRLCIRPPTVTANDNRPAGPLVEAYTLYVLHMYEHATFAHTITYEAKNLAVLQSLFGLSTSEVVCAEEGAAAVVWRSAVEAALEVSDASLADVPRADEDGNSSCWPFGDASVRKRLRDLRRFLSIALREDRATAVLTHAILPLVEDETRRVLTSRRFPDEAELHRLCALAATLDVDVLPVVQHIGEELGTSGTTRQRVLQQFLRTHAGANLAQFSLRHH</sequence>
<keyword evidence="2" id="KW-0472">Membrane</keyword>
<keyword evidence="2" id="KW-0812">Transmembrane</keyword>
<gene>
    <name evidence="3" type="ORF">CDCA_CDCA11G3271</name>
</gene>
<accession>A0AAV9IYM3</accession>
<name>A0AAV9IYM3_CYACA</name>
<feature type="compositionally biased region" description="Basic and acidic residues" evidence="1">
    <location>
        <begin position="246"/>
        <end position="257"/>
    </location>
</feature>
<feature type="compositionally biased region" description="Low complexity" evidence="1">
    <location>
        <begin position="213"/>
        <end position="224"/>
    </location>
</feature>
<evidence type="ECO:0000313" key="4">
    <source>
        <dbReference type="Proteomes" id="UP001301350"/>
    </source>
</evidence>
<evidence type="ECO:0000313" key="3">
    <source>
        <dbReference type="EMBL" id="KAK4537246.1"/>
    </source>
</evidence>
<protein>
    <submittedName>
        <fullName evidence="3">Uncharacterized protein</fullName>
    </submittedName>
</protein>
<feature type="region of interest" description="Disordered" evidence="1">
    <location>
        <begin position="246"/>
        <end position="271"/>
    </location>
</feature>
<evidence type="ECO:0000256" key="1">
    <source>
        <dbReference type="SAM" id="MobiDB-lite"/>
    </source>
</evidence>
<feature type="region of interest" description="Disordered" evidence="1">
    <location>
        <begin position="202"/>
        <end position="227"/>
    </location>
</feature>
<reference evidence="3 4" key="1">
    <citation type="submission" date="2022-07" db="EMBL/GenBank/DDBJ databases">
        <title>Genome-wide signatures of adaptation to extreme environments.</title>
        <authorList>
            <person name="Cho C.H."/>
            <person name="Yoon H.S."/>
        </authorList>
    </citation>
    <scope>NUCLEOTIDE SEQUENCE [LARGE SCALE GENOMIC DNA]</scope>
    <source>
        <strain evidence="3 4">DBV 063 E5</strain>
    </source>
</reference>
<dbReference type="Proteomes" id="UP001301350">
    <property type="component" value="Unassembled WGS sequence"/>
</dbReference>
<keyword evidence="4" id="KW-1185">Reference proteome</keyword>
<feature type="compositionally biased region" description="Low complexity" evidence="1">
    <location>
        <begin position="258"/>
        <end position="271"/>
    </location>
</feature>
<proteinExistence type="predicted"/>
<dbReference type="EMBL" id="JANCYW010000011">
    <property type="protein sequence ID" value="KAK4537246.1"/>
    <property type="molecule type" value="Genomic_DNA"/>
</dbReference>
<dbReference type="AlphaFoldDB" id="A0AAV9IYM3"/>
<keyword evidence="2" id="KW-1133">Transmembrane helix</keyword>
<comment type="caution">
    <text evidence="3">The sequence shown here is derived from an EMBL/GenBank/DDBJ whole genome shotgun (WGS) entry which is preliminary data.</text>
</comment>
<evidence type="ECO:0000256" key="2">
    <source>
        <dbReference type="SAM" id="Phobius"/>
    </source>
</evidence>
<feature type="transmembrane region" description="Helical" evidence="2">
    <location>
        <begin position="110"/>
        <end position="129"/>
    </location>
</feature>
<organism evidence="3 4">
    <name type="scientific">Cyanidium caldarium</name>
    <name type="common">Red alga</name>
    <dbReference type="NCBI Taxonomy" id="2771"/>
    <lineage>
        <taxon>Eukaryota</taxon>
        <taxon>Rhodophyta</taxon>
        <taxon>Bangiophyceae</taxon>
        <taxon>Cyanidiales</taxon>
        <taxon>Cyanidiaceae</taxon>
        <taxon>Cyanidium</taxon>
    </lineage>
</organism>